<dbReference type="Proteomes" id="UP000694920">
    <property type="component" value="Unplaced"/>
</dbReference>
<feature type="domain" description="25S rRNA (uridine-N(3))-methyltransferase BMT5-like" evidence="1">
    <location>
        <begin position="13"/>
        <end position="177"/>
    </location>
</feature>
<protein>
    <submittedName>
        <fullName evidence="3">Ferredoxin-fold anticodon-binding domain-containing protein 1 homolog isoform X4</fullName>
    </submittedName>
</protein>
<dbReference type="Pfam" id="PF10354">
    <property type="entry name" value="BMT5-like"/>
    <property type="match status" value="1"/>
</dbReference>
<evidence type="ECO:0000259" key="1">
    <source>
        <dbReference type="Pfam" id="PF10354"/>
    </source>
</evidence>
<evidence type="ECO:0000313" key="2">
    <source>
        <dbReference type="Proteomes" id="UP000694920"/>
    </source>
</evidence>
<dbReference type="GO" id="GO:0070475">
    <property type="term" value="P:rRNA base methylation"/>
    <property type="evidence" value="ECO:0007669"/>
    <property type="project" value="InterPro"/>
</dbReference>
<dbReference type="PANTHER" id="PTHR11538:SF26">
    <property type="entry name" value="FERREDOXIN-FOLD ANTICODON-BINDING DOMAIN-CONTAINING PROTEIN 1"/>
    <property type="match status" value="1"/>
</dbReference>
<dbReference type="InterPro" id="IPR019446">
    <property type="entry name" value="BMT5-like"/>
</dbReference>
<dbReference type="RefSeq" id="XP_015591748.1">
    <property type="nucleotide sequence ID" value="XM_015736262.2"/>
</dbReference>
<sequence length="342" mass="39656">MRLSVFKNHDNLLLVGEGNFSFAVMLVEYNLNVTLTATCYEPIVTSEIGKKNIEYLMKNVGIRVLLGVDATKLNEHPILKNEYFDKIIFNFPHVGGKMRIDKNRELLKRFFISSERFLNQNGQVLVTLCNGQGGTPADSPQRRWDDSWQITEMSAHGNFILTSVEPFDTMLFKNYISTGYRSLDKKFNTQSSLTHYFVKTDAPNSRNIAPIMKIDIVDIEKDCNWNDILAIANKKNNMQEKKRDNNRSSIYPITFKFDITFSIGSDFNSNKFYMTLYNGAGCIINDVEFLRSYEFSDKRVTRTYTISYKSEILPLYRKRVIDIHHNIILKLLEDNLHVCVTR</sequence>
<gene>
    <name evidence="3" type="primary">LOC107266105</name>
</gene>
<reference evidence="3" key="1">
    <citation type="submission" date="2025-08" db="UniProtKB">
        <authorList>
            <consortium name="RefSeq"/>
        </authorList>
    </citation>
    <scope>IDENTIFICATION</scope>
</reference>
<dbReference type="GeneID" id="107266105"/>
<dbReference type="InterPro" id="IPR029063">
    <property type="entry name" value="SAM-dependent_MTases_sf"/>
</dbReference>
<organism evidence="2 3">
    <name type="scientific">Cephus cinctus</name>
    <name type="common">Wheat stem sawfly</name>
    <dbReference type="NCBI Taxonomy" id="211228"/>
    <lineage>
        <taxon>Eukaryota</taxon>
        <taxon>Metazoa</taxon>
        <taxon>Ecdysozoa</taxon>
        <taxon>Arthropoda</taxon>
        <taxon>Hexapoda</taxon>
        <taxon>Insecta</taxon>
        <taxon>Pterygota</taxon>
        <taxon>Neoptera</taxon>
        <taxon>Endopterygota</taxon>
        <taxon>Hymenoptera</taxon>
        <taxon>Cephoidea</taxon>
        <taxon>Cephidae</taxon>
        <taxon>Cephus</taxon>
    </lineage>
</organism>
<accession>A0AAJ7BQC1</accession>
<keyword evidence="2" id="KW-1185">Reference proteome</keyword>
<dbReference type="SUPFAM" id="SSF53335">
    <property type="entry name" value="S-adenosyl-L-methionine-dependent methyltransferases"/>
    <property type="match status" value="1"/>
</dbReference>
<dbReference type="GO" id="GO:0005737">
    <property type="term" value="C:cytoplasm"/>
    <property type="evidence" value="ECO:0007669"/>
    <property type="project" value="TreeGrafter"/>
</dbReference>
<evidence type="ECO:0000313" key="3">
    <source>
        <dbReference type="RefSeq" id="XP_015591748.1"/>
    </source>
</evidence>
<dbReference type="GO" id="GO:0070042">
    <property type="term" value="F:rRNA (uridine-N3-)-methyltransferase activity"/>
    <property type="evidence" value="ECO:0007669"/>
    <property type="project" value="InterPro"/>
</dbReference>
<proteinExistence type="predicted"/>
<name>A0AAJ7BQC1_CEPCN</name>
<dbReference type="AlphaFoldDB" id="A0AAJ7BQC1"/>
<dbReference type="PANTHER" id="PTHR11538">
    <property type="entry name" value="PHENYLALANYL-TRNA SYNTHETASE"/>
    <property type="match status" value="1"/>
</dbReference>